<dbReference type="Proteomes" id="UP000185779">
    <property type="component" value="Unassembled WGS sequence"/>
</dbReference>
<reference evidence="2 3" key="1">
    <citation type="submission" date="2016-05" db="EMBL/GenBank/DDBJ databases">
        <title>Microbial consortia oxidize butane by reversing methanogenesis.</title>
        <authorList>
            <person name="Laso-Perez R."/>
            <person name="Richter M."/>
            <person name="Wegener G."/>
            <person name="Musat F."/>
        </authorList>
    </citation>
    <scope>NUCLEOTIDE SEQUENCE [LARGE SCALE GENOMIC DNA]</scope>
    <source>
        <strain evidence="2">BOX1</strain>
    </source>
</reference>
<accession>A0A1F2P6M7</accession>
<dbReference type="EMBL" id="DRIE01000136">
    <property type="protein sequence ID" value="HEC57867.1"/>
    <property type="molecule type" value="Genomic_DNA"/>
</dbReference>
<gene>
    <name evidence="1" type="ORF">ENI32_08395</name>
    <name evidence="2" type="ORF">SBU_000848</name>
</gene>
<dbReference type="EMBL" id="LYOR01000003">
    <property type="protein sequence ID" value="OFV66306.1"/>
    <property type="molecule type" value="Genomic_DNA"/>
</dbReference>
<evidence type="ECO:0000313" key="3">
    <source>
        <dbReference type="Proteomes" id="UP000185779"/>
    </source>
</evidence>
<keyword evidence="3" id="KW-1185">Reference proteome</keyword>
<dbReference type="AlphaFoldDB" id="A0A1F2P6M7"/>
<dbReference type="STRING" id="1839936.SBU_000848"/>
<reference evidence="1" key="2">
    <citation type="journal article" date="2020" name="mSystems">
        <title>Genome- and Community-Level Interaction Insights into Carbon Utilization and Element Cycling Functions of Hydrothermarchaeota in Hydrothermal Sediment.</title>
        <authorList>
            <person name="Zhou Z."/>
            <person name="Liu Y."/>
            <person name="Xu W."/>
            <person name="Pan J."/>
            <person name="Luo Z.H."/>
            <person name="Li M."/>
        </authorList>
    </citation>
    <scope>NUCLEOTIDE SEQUENCE [LARGE SCALE GENOMIC DNA]</scope>
    <source>
        <strain evidence="1">HyVt-386</strain>
    </source>
</reference>
<proteinExistence type="predicted"/>
<dbReference type="SUPFAM" id="SSF53300">
    <property type="entry name" value="vWA-like"/>
    <property type="match status" value="1"/>
</dbReference>
<evidence type="ECO:0000313" key="1">
    <source>
        <dbReference type="EMBL" id="HEC57867.1"/>
    </source>
</evidence>
<dbReference type="Gene3D" id="3.40.50.410">
    <property type="entry name" value="von Willebrand factor, type A domain"/>
    <property type="match status" value="1"/>
</dbReference>
<sequence>MIEGRSLELEELCTYCTGNPDDPVSLQRLQNECRRIGTRMISASSYILPKDVRMVYETFRGRGTIAFNRTIVEFATHGRSMEHVIGRSRVTITKSFCAMVILDVSNSMTGWWRNKRFGMDLREELSPQTAAKIATLAFLQGFDRRLDVEVMLFAHRPLGPFERRERVYRDIVASNGMGGSRLDLALENLIKRRWTKREGIRLLVIITDGVIESGLKAPGLPYLSETEIPGGADRDEQMKLDSLIQERTLKYLRQIVRDGVSTLYVPIFVDENLISWRSGMYSVRELLREVEALGIEVAPVYRVENMVEVLFGGLNRLARRSGYQTTRRAIRRD</sequence>
<dbReference type="InterPro" id="IPR036465">
    <property type="entry name" value="vWFA_dom_sf"/>
</dbReference>
<dbReference type="Proteomes" id="UP000885936">
    <property type="component" value="Unassembled WGS sequence"/>
</dbReference>
<organism evidence="2 3">
    <name type="scientific">Candidatus Syntropharchaeum butanivorans</name>
    <dbReference type="NCBI Taxonomy" id="1839936"/>
    <lineage>
        <taxon>Archaea</taxon>
        <taxon>Methanobacteriati</taxon>
        <taxon>Methanobacteriota</taxon>
        <taxon>Stenosarchaea group</taxon>
        <taxon>Methanomicrobia</taxon>
        <taxon>Methanosarcinales</taxon>
        <taxon>ANME-2 cluster</taxon>
        <taxon>Candidatus Syntropharchaeum</taxon>
    </lineage>
</organism>
<comment type="caution">
    <text evidence="2">The sequence shown here is derived from an EMBL/GenBank/DDBJ whole genome shotgun (WGS) entry which is preliminary data.</text>
</comment>
<evidence type="ECO:0000313" key="2">
    <source>
        <dbReference type="EMBL" id="OFV66306.1"/>
    </source>
</evidence>
<name>A0A1F2P6M7_9EURY</name>
<protein>
    <submittedName>
        <fullName evidence="1">VWA domain-containing protein</fullName>
    </submittedName>
</protein>